<dbReference type="GO" id="GO:0009432">
    <property type="term" value="P:SOS response"/>
    <property type="evidence" value="ECO:0007669"/>
    <property type="project" value="UniProtKB-UniRule"/>
</dbReference>
<dbReference type="FunFam" id="2.10.109.10:FF:000001">
    <property type="entry name" value="LexA repressor"/>
    <property type="match status" value="1"/>
</dbReference>
<proteinExistence type="inferred from homology"/>
<dbReference type="GO" id="GO:0000976">
    <property type="term" value="F:transcription cis-regulatory region binding"/>
    <property type="evidence" value="ECO:0007669"/>
    <property type="project" value="UniProtKB-ARBA"/>
</dbReference>
<keyword evidence="11 12" id="KW-0742">SOS response</keyword>
<name>A0A1T5LZT9_9GAMM</name>
<dbReference type="PANTHER" id="PTHR33516">
    <property type="entry name" value="LEXA REPRESSOR"/>
    <property type="match status" value="1"/>
</dbReference>
<dbReference type="GO" id="GO:0001217">
    <property type="term" value="F:DNA-binding transcription repressor activity"/>
    <property type="evidence" value="ECO:0007669"/>
    <property type="project" value="UniProtKB-ARBA"/>
</dbReference>
<keyword evidence="10 12" id="KW-0234">DNA repair</keyword>
<dbReference type="GO" id="GO:0032993">
    <property type="term" value="C:protein-DNA complex"/>
    <property type="evidence" value="ECO:0007669"/>
    <property type="project" value="UniProtKB-ARBA"/>
</dbReference>
<evidence type="ECO:0000256" key="11">
    <source>
        <dbReference type="ARBA" id="ARBA00023236"/>
    </source>
</evidence>
<dbReference type="HAMAP" id="MF_00015">
    <property type="entry name" value="LexA"/>
    <property type="match status" value="1"/>
</dbReference>
<dbReference type="PANTHER" id="PTHR33516:SF2">
    <property type="entry name" value="LEXA REPRESSOR-RELATED"/>
    <property type="match status" value="1"/>
</dbReference>
<dbReference type="Gene3D" id="1.10.10.10">
    <property type="entry name" value="Winged helix-like DNA-binding domain superfamily/Winged helix DNA-binding domain"/>
    <property type="match status" value="1"/>
</dbReference>
<feature type="active site" description="For autocatalytic cleavage activity" evidence="12">
    <location>
        <position position="164"/>
    </location>
</feature>
<dbReference type="RefSeq" id="WP_079726041.1">
    <property type="nucleotide sequence ID" value="NZ_BMCL01000004.1"/>
</dbReference>
<dbReference type="InterPro" id="IPR036286">
    <property type="entry name" value="LexA/Signal_pep-like_sf"/>
</dbReference>
<evidence type="ECO:0000313" key="17">
    <source>
        <dbReference type="Proteomes" id="UP000190341"/>
    </source>
</evidence>
<keyword evidence="17" id="KW-1185">Reference proteome</keyword>
<evidence type="ECO:0000256" key="4">
    <source>
        <dbReference type="ARBA" id="ARBA00022763"/>
    </source>
</evidence>
<evidence type="ECO:0000256" key="1">
    <source>
        <dbReference type="ARBA" id="ARBA00007484"/>
    </source>
</evidence>
<keyword evidence="5 12" id="KW-0378">Hydrolase</keyword>
<evidence type="ECO:0000259" key="15">
    <source>
        <dbReference type="Pfam" id="PF01726"/>
    </source>
</evidence>
<feature type="active site" description="For autocatalytic cleavage activity" evidence="12">
    <location>
        <position position="126"/>
    </location>
</feature>
<dbReference type="InterPro" id="IPR050077">
    <property type="entry name" value="LexA_repressor"/>
</dbReference>
<dbReference type="InterPro" id="IPR036390">
    <property type="entry name" value="WH_DNA-bd_sf"/>
</dbReference>
<evidence type="ECO:0000256" key="5">
    <source>
        <dbReference type="ARBA" id="ARBA00022801"/>
    </source>
</evidence>
<feature type="domain" description="LexA repressor DNA-binding" evidence="15">
    <location>
        <begin position="4"/>
        <end position="66"/>
    </location>
</feature>
<gene>
    <name evidence="12" type="primary">lexA</name>
    <name evidence="16" type="ORF">SAMN06296058_3526</name>
</gene>
<dbReference type="InterPro" id="IPR006200">
    <property type="entry name" value="LexA"/>
</dbReference>
<keyword evidence="3 12" id="KW-0235">DNA replication</keyword>
<dbReference type="OrthoDB" id="9802364at2"/>
<feature type="domain" description="Peptidase S24/S26A/S26B/S26C" evidence="14">
    <location>
        <begin position="84"/>
        <end position="198"/>
    </location>
</feature>
<dbReference type="GO" id="GO:0006508">
    <property type="term" value="P:proteolysis"/>
    <property type="evidence" value="ECO:0007669"/>
    <property type="project" value="InterPro"/>
</dbReference>
<dbReference type="SUPFAM" id="SSF51306">
    <property type="entry name" value="LexA/Signal peptidase"/>
    <property type="match status" value="1"/>
</dbReference>
<keyword evidence="9 12" id="KW-0804">Transcription</keyword>
<feature type="site" description="Cleavage; by autolysis" evidence="12">
    <location>
        <begin position="91"/>
        <end position="92"/>
    </location>
</feature>
<dbReference type="EC" id="3.4.21.88" evidence="12"/>
<dbReference type="EMBL" id="FUZV01000002">
    <property type="protein sequence ID" value="SKC81511.1"/>
    <property type="molecule type" value="Genomic_DNA"/>
</dbReference>
<dbReference type="InterPro" id="IPR039418">
    <property type="entry name" value="LexA-like"/>
</dbReference>
<dbReference type="Gene3D" id="2.10.109.10">
    <property type="entry name" value="Umud Fragment, subunit A"/>
    <property type="match status" value="1"/>
</dbReference>
<evidence type="ECO:0000256" key="2">
    <source>
        <dbReference type="ARBA" id="ARBA00022491"/>
    </source>
</evidence>
<keyword evidence="8 12" id="KW-0238">DNA-binding</keyword>
<keyword evidence="7 12" id="KW-0805">Transcription regulation</keyword>
<keyword evidence="4 12" id="KW-0227">DNA damage</keyword>
<comment type="catalytic activity">
    <reaction evidence="12">
        <text>Hydrolysis of Ala-|-Gly bond in repressor LexA.</text>
        <dbReference type="EC" id="3.4.21.88"/>
    </reaction>
</comment>
<dbReference type="GO" id="GO:0004252">
    <property type="term" value="F:serine-type endopeptidase activity"/>
    <property type="evidence" value="ECO:0007669"/>
    <property type="project" value="UniProtKB-UniRule"/>
</dbReference>
<feature type="DNA-binding region" description="H-T-H motif" evidence="12">
    <location>
        <begin position="29"/>
        <end position="49"/>
    </location>
</feature>
<accession>A0A1T5LZT9</accession>
<comment type="function">
    <text evidence="12">Represses a number of genes involved in the response to DNA damage (SOS response), including recA and lexA. In the presence of single-stranded DNA, RecA interacts with LexA causing an autocatalytic cleavage which disrupts the DNA-binding part of LexA, leading to derepression of the SOS regulon and eventually DNA repair.</text>
</comment>
<dbReference type="GO" id="GO:0006260">
    <property type="term" value="P:DNA replication"/>
    <property type="evidence" value="ECO:0007669"/>
    <property type="project" value="UniProtKB-UniRule"/>
</dbReference>
<sequence length="206" mass="22327">MSLSLTSRQAAILAVVRQRLAETGSAPTLQEIGAAVGIAHVSAVFKHMEALEKKGYVSRDPSRPRGVRLLAPAMGEAGDALNLPVVGRVAAGQPVLSDGEIERTLWVDSQLFRLRPDYLLRVEGDSMRDDGILDGDLVGVHVTPEARHGQIVVARLGDEGITIKRLYRTANQLRLLPRSAGYLPIDPDPSEDFAIEGLYCGLIRQD</sequence>
<evidence type="ECO:0000256" key="13">
    <source>
        <dbReference type="RuleBase" id="RU003991"/>
    </source>
</evidence>
<dbReference type="AlphaFoldDB" id="A0A1T5LZT9"/>
<evidence type="ECO:0000256" key="7">
    <source>
        <dbReference type="ARBA" id="ARBA00023015"/>
    </source>
</evidence>
<evidence type="ECO:0000259" key="14">
    <source>
        <dbReference type="Pfam" id="PF00717"/>
    </source>
</evidence>
<dbReference type="CDD" id="cd06529">
    <property type="entry name" value="S24_LexA-like"/>
    <property type="match status" value="1"/>
</dbReference>
<evidence type="ECO:0000256" key="10">
    <source>
        <dbReference type="ARBA" id="ARBA00023204"/>
    </source>
</evidence>
<dbReference type="Pfam" id="PF01726">
    <property type="entry name" value="LexA_DNA_bind"/>
    <property type="match status" value="1"/>
</dbReference>
<dbReference type="InterPro" id="IPR036388">
    <property type="entry name" value="WH-like_DNA-bd_sf"/>
</dbReference>
<dbReference type="InterPro" id="IPR006197">
    <property type="entry name" value="Peptidase_S24_LexA"/>
</dbReference>
<dbReference type="InterPro" id="IPR015927">
    <property type="entry name" value="Peptidase_S24_S26A/B/C"/>
</dbReference>
<dbReference type="NCBIfam" id="TIGR00498">
    <property type="entry name" value="lexA"/>
    <property type="match status" value="1"/>
</dbReference>
<evidence type="ECO:0000256" key="12">
    <source>
        <dbReference type="HAMAP-Rule" id="MF_00015"/>
    </source>
</evidence>
<dbReference type="SUPFAM" id="SSF46785">
    <property type="entry name" value="Winged helix' DNA-binding domain"/>
    <property type="match status" value="1"/>
</dbReference>
<protein>
    <recommendedName>
        <fullName evidence="12">LexA repressor</fullName>
        <ecNumber evidence="12">3.4.21.88</ecNumber>
    </recommendedName>
</protein>
<evidence type="ECO:0000256" key="6">
    <source>
        <dbReference type="ARBA" id="ARBA00022813"/>
    </source>
</evidence>
<dbReference type="STRING" id="428993.SAMN06296058_3526"/>
<reference evidence="16 17" key="1">
    <citation type="submission" date="2017-02" db="EMBL/GenBank/DDBJ databases">
        <authorList>
            <person name="Peterson S.W."/>
        </authorList>
    </citation>
    <scope>NUCLEOTIDE SEQUENCE [LARGE SCALE GENOMIC DNA]</scope>
    <source>
        <strain evidence="16 17">P15</strain>
    </source>
</reference>
<evidence type="ECO:0000256" key="8">
    <source>
        <dbReference type="ARBA" id="ARBA00023125"/>
    </source>
</evidence>
<comment type="subunit">
    <text evidence="12">Homodimer.</text>
</comment>
<dbReference type="Proteomes" id="UP000190341">
    <property type="component" value="Unassembled WGS sequence"/>
</dbReference>
<dbReference type="Pfam" id="PF00717">
    <property type="entry name" value="Peptidase_S24"/>
    <property type="match status" value="1"/>
</dbReference>
<organism evidence="16 17">
    <name type="scientific">Pseudoxanthomonas indica</name>
    <dbReference type="NCBI Taxonomy" id="428993"/>
    <lineage>
        <taxon>Bacteria</taxon>
        <taxon>Pseudomonadati</taxon>
        <taxon>Pseudomonadota</taxon>
        <taxon>Gammaproteobacteria</taxon>
        <taxon>Lysobacterales</taxon>
        <taxon>Lysobacteraceae</taxon>
        <taxon>Pseudoxanthomonas</taxon>
    </lineage>
</organism>
<evidence type="ECO:0000313" key="16">
    <source>
        <dbReference type="EMBL" id="SKC81511.1"/>
    </source>
</evidence>
<keyword evidence="6 12" id="KW-0068">Autocatalytic cleavage</keyword>
<keyword evidence="2 12" id="KW-0678">Repressor</keyword>
<dbReference type="InterPro" id="IPR006199">
    <property type="entry name" value="LexA_DNA-bd_dom"/>
</dbReference>
<comment type="similarity">
    <text evidence="1 12 13">Belongs to the peptidase S24 family.</text>
</comment>
<dbReference type="PRINTS" id="PR00726">
    <property type="entry name" value="LEXASERPTASE"/>
</dbReference>
<evidence type="ECO:0000256" key="9">
    <source>
        <dbReference type="ARBA" id="ARBA00023163"/>
    </source>
</evidence>
<evidence type="ECO:0000256" key="3">
    <source>
        <dbReference type="ARBA" id="ARBA00022705"/>
    </source>
</evidence>
<dbReference type="GO" id="GO:0006281">
    <property type="term" value="P:DNA repair"/>
    <property type="evidence" value="ECO:0007669"/>
    <property type="project" value="UniProtKB-UniRule"/>
</dbReference>